<organism evidence="2 3">
    <name type="scientific">Paenibacillus donghaensis</name>
    <dbReference type="NCBI Taxonomy" id="414771"/>
    <lineage>
        <taxon>Bacteria</taxon>
        <taxon>Bacillati</taxon>
        <taxon>Bacillota</taxon>
        <taxon>Bacilli</taxon>
        <taxon>Bacillales</taxon>
        <taxon>Paenibacillaceae</taxon>
        <taxon>Paenibacillus</taxon>
    </lineage>
</organism>
<dbReference type="OrthoDB" id="2543069at2"/>
<dbReference type="KEGG" id="pdh:B9T62_33060"/>
<dbReference type="SUPFAM" id="SSF103642">
    <property type="entry name" value="Sec-C motif"/>
    <property type="match status" value="1"/>
</dbReference>
<reference evidence="2 3" key="1">
    <citation type="submission" date="2017-06" db="EMBL/GenBank/DDBJ databases">
        <title>Complete genome sequence of Paenibacillus donghaensis KCTC 13049T isolated from East Sea sediment, South Korea.</title>
        <authorList>
            <person name="Jung B.K."/>
            <person name="Hong S.-J."/>
            <person name="Shin J.-H."/>
        </authorList>
    </citation>
    <scope>NUCLEOTIDE SEQUENCE [LARGE SCALE GENOMIC DNA]</scope>
    <source>
        <strain evidence="2 3">KCTC 13049</strain>
    </source>
</reference>
<evidence type="ECO:0000313" key="3">
    <source>
        <dbReference type="Proteomes" id="UP000249890"/>
    </source>
</evidence>
<dbReference type="InterPro" id="IPR004027">
    <property type="entry name" value="SEC_C_motif"/>
</dbReference>
<dbReference type="Pfam" id="PF02810">
    <property type="entry name" value="SEC-C"/>
    <property type="match status" value="1"/>
</dbReference>
<dbReference type="Gene3D" id="3.10.450.50">
    <property type="match status" value="1"/>
</dbReference>
<gene>
    <name evidence="2" type="ORF">B9T62_33060</name>
</gene>
<sequence>MLTDQYFSAEGEYFRLYASDVFGKIKLPASEEALLTLLPEEQDLTYATKLAHGLCELGSSKGLPLVEAMVEGDYDSGYLSLTKSIYAYCVISSTPHPSLPQWKKELDKEKVRLSRREVEWNEMAANRVLKGSPKPYTNPNKVGRNDPCPCGSGKKHKKCCGA</sequence>
<protein>
    <recommendedName>
        <fullName evidence="4">Zinc chelation protein SecC</fullName>
    </recommendedName>
</protein>
<dbReference type="AlphaFoldDB" id="A0A2Z2KRK5"/>
<accession>A0A2Z2KRK5</accession>
<evidence type="ECO:0000313" key="2">
    <source>
        <dbReference type="EMBL" id="ASA26573.1"/>
    </source>
</evidence>
<evidence type="ECO:0008006" key="4">
    <source>
        <dbReference type="Google" id="ProtNLM"/>
    </source>
</evidence>
<dbReference type="PANTHER" id="PTHR33747:SF1">
    <property type="entry name" value="ADENYLATE CYCLASE-ASSOCIATED CAP C-TERMINAL DOMAIN-CONTAINING PROTEIN"/>
    <property type="match status" value="1"/>
</dbReference>
<keyword evidence="3" id="KW-1185">Reference proteome</keyword>
<proteinExistence type="predicted"/>
<feature type="region of interest" description="Disordered" evidence="1">
    <location>
        <begin position="130"/>
        <end position="162"/>
    </location>
</feature>
<name>A0A2Z2KRK5_9BACL</name>
<dbReference type="EMBL" id="CP021780">
    <property type="protein sequence ID" value="ASA26573.1"/>
    <property type="molecule type" value="Genomic_DNA"/>
</dbReference>
<feature type="compositionally biased region" description="Basic residues" evidence="1">
    <location>
        <begin position="153"/>
        <end position="162"/>
    </location>
</feature>
<dbReference type="Proteomes" id="UP000249890">
    <property type="component" value="Chromosome"/>
</dbReference>
<evidence type="ECO:0000256" key="1">
    <source>
        <dbReference type="SAM" id="MobiDB-lite"/>
    </source>
</evidence>
<dbReference type="PANTHER" id="PTHR33747">
    <property type="entry name" value="UPF0225 PROTEIN SCO1677"/>
    <property type="match status" value="1"/>
</dbReference>